<dbReference type="AlphaFoldDB" id="A0A218WW12"/>
<evidence type="ECO:0000256" key="1">
    <source>
        <dbReference type="SAM" id="MobiDB-lite"/>
    </source>
</evidence>
<dbReference type="EMBL" id="MTKT01002956">
    <property type="protein sequence ID" value="OWM76853.1"/>
    <property type="molecule type" value="Genomic_DNA"/>
</dbReference>
<evidence type="ECO:0000313" key="3">
    <source>
        <dbReference type="Proteomes" id="UP000197138"/>
    </source>
</evidence>
<organism evidence="2 3">
    <name type="scientific">Punica granatum</name>
    <name type="common">Pomegranate</name>
    <dbReference type="NCBI Taxonomy" id="22663"/>
    <lineage>
        <taxon>Eukaryota</taxon>
        <taxon>Viridiplantae</taxon>
        <taxon>Streptophyta</taxon>
        <taxon>Embryophyta</taxon>
        <taxon>Tracheophyta</taxon>
        <taxon>Spermatophyta</taxon>
        <taxon>Magnoliopsida</taxon>
        <taxon>eudicotyledons</taxon>
        <taxon>Gunneridae</taxon>
        <taxon>Pentapetalae</taxon>
        <taxon>rosids</taxon>
        <taxon>malvids</taxon>
        <taxon>Myrtales</taxon>
        <taxon>Lythraceae</taxon>
        <taxon>Punica</taxon>
    </lineage>
</organism>
<protein>
    <submittedName>
        <fullName evidence="2">Uncharacterized protein</fullName>
    </submittedName>
</protein>
<reference evidence="3" key="1">
    <citation type="journal article" date="2017" name="Plant J.">
        <title>The pomegranate (Punica granatum L.) genome and the genomics of punicalagin biosynthesis.</title>
        <authorList>
            <person name="Qin G."/>
            <person name="Xu C."/>
            <person name="Ming R."/>
            <person name="Tang H."/>
            <person name="Guyot R."/>
            <person name="Kramer E.M."/>
            <person name="Hu Y."/>
            <person name="Yi X."/>
            <person name="Qi Y."/>
            <person name="Xu X."/>
            <person name="Gao Z."/>
            <person name="Pan H."/>
            <person name="Jian J."/>
            <person name="Tian Y."/>
            <person name="Yue Z."/>
            <person name="Xu Y."/>
        </authorList>
    </citation>
    <scope>NUCLEOTIDE SEQUENCE [LARGE SCALE GENOMIC DNA]</scope>
    <source>
        <strain evidence="3">cv. Dabenzi</strain>
    </source>
</reference>
<gene>
    <name evidence="2" type="ORF">CDL15_Pgr015112</name>
</gene>
<proteinExistence type="predicted"/>
<feature type="region of interest" description="Disordered" evidence="1">
    <location>
        <begin position="1"/>
        <end position="22"/>
    </location>
</feature>
<feature type="region of interest" description="Disordered" evidence="1">
    <location>
        <begin position="76"/>
        <end position="119"/>
    </location>
</feature>
<dbReference type="Proteomes" id="UP000197138">
    <property type="component" value="Unassembled WGS sequence"/>
</dbReference>
<comment type="caution">
    <text evidence="2">The sequence shown here is derived from an EMBL/GenBank/DDBJ whole genome shotgun (WGS) entry which is preliminary data.</text>
</comment>
<feature type="compositionally biased region" description="Pro residues" evidence="1">
    <location>
        <begin position="1"/>
        <end position="10"/>
    </location>
</feature>
<name>A0A218WW12_PUNGR</name>
<evidence type="ECO:0000313" key="2">
    <source>
        <dbReference type="EMBL" id="OWM76853.1"/>
    </source>
</evidence>
<sequence length="279" mass="29728">MTHALPPPTPAGQLPAHSGEIPPLVPTLEAQVSSPSTEGAARIVALEGDINALKGTVNQIAADMAELMALLRASNRTSSNSTPPPGYGPTVDPNPWVPPTHAPEAPLHIVGGTLDDPFSGSDAEPVDLSGICTVTEEIPFGVYVRLAQENEELNNWTSVPRYSAVIADVKGLSFRPSYHEIIEAHRGKHLHRLAAHYGKINMGIPIPPLSHFFPAPLHIVGGTLDDPFSGSDAEPVDLSGICTVTEEIPFGVYVRLAQENEELNNWTSVPRYSAVIADV</sequence>
<accession>A0A218WW12</accession>